<keyword evidence="2" id="KW-1185">Reference proteome</keyword>
<accession>A0A7W5VDF4</accession>
<dbReference type="GeneID" id="95392198"/>
<evidence type="ECO:0000313" key="1">
    <source>
        <dbReference type="EMBL" id="MBB3730033.1"/>
    </source>
</evidence>
<dbReference type="RefSeq" id="WP_183654158.1">
    <property type="nucleotide sequence ID" value="NZ_BAAAXX010000019.1"/>
</dbReference>
<gene>
    <name evidence="1" type="ORF">FHR33_005893</name>
</gene>
<dbReference type="Proteomes" id="UP000579945">
    <property type="component" value="Unassembled WGS sequence"/>
</dbReference>
<evidence type="ECO:0008006" key="3">
    <source>
        <dbReference type="Google" id="ProtNLM"/>
    </source>
</evidence>
<protein>
    <recommendedName>
        <fullName evidence="3">ABM domain-containing protein</fullName>
    </recommendedName>
</protein>
<proteinExistence type="predicted"/>
<dbReference type="AlphaFoldDB" id="A0A7W5VDF4"/>
<organism evidence="1 2">
    <name type="scientific">Nonomuraea dietziae</name>
    <dbReference type="NCBI Taxonomy" id="65515"/>
    <lineage>
        <taxon>Bacteria</taxon>
        <taxon>Bacillati</taxon>
        <taxon>Actinomycetota</taxon>
        <taxon>Actinomycetes</taxon>
        <taxon>Streptosporangiales</taxon>
        <taxon>Streptosporangiaceae</taxon>
        <taxon>Nonomuraea</taxon>
    </lineage>
</organism>
<dbReference type="EMBL" id="JACIBV010000001">
    <property type="protein sequence ID" value="MBB3730033.1"/>
    <property type="molecule type" value="Genomic_DNA"/>
</dbReference>
<reference evidence="1 2" key="1">
    <citation type="submission" date="2020-08" db="EMBL/GenBank/DDBJ databases">
        <title>Sequencing the genomes of 1000 actinobacteria strains.</title>
        <authorList>
            <person name="Klenk H.-P."/>
        </authorList>
    </citation>
    <scope>NUCLEOTIDE SEQUENCE [LARGE SCALE GENOMIC DNA]</scope>
    <source>
        <strain evidence="1 2">DSM 44320</strain>
    </source>
</reference>
<comment type="caution">
    <text evidence="1">The sequence shown here is derived from an EMBL/GenBank/DDBJ whole genome shotgun (WGS) entry which is preliminary data.</text>
</comment>
<sequence>MSLFVVRSRVREESVPAVEAGIDRMISALTHEAPEGVRYAYCKLPDGVTFMALLELAEGTENPLPGIAACREFQENLRNHWIDQPQAPAPEPLEVVGSFGLFE</sequence>
<evidence type="ECO:0000313" key="2">
    <source>
        <dbReference type="Proteomes" id="UP000579945"/>
    </source>
</evidence>
<name>A0A7W5VDF4_9ACTN</name>